<dbReference type="GO" id="GO:0047498">
    <property type="term" value="F:calcium-dependent phospholipase A2 activity"/>
    <property type="evidence" value="ECO:0007669"/>
    <property type="project" value="TreeGrafter"/>
</dbReference>
<evidence type="ECO:0000256" key="8">
    <source>
        <dbReference type="RuleBase" id="RU362102"/>
    </source>
</evidence>
<dbReference type="KEGG" id="nss:113409993"/>
<dbReference type="InterPro" id="IPR016035">
    <property type="entry name" value="Acyl_Trfase/lysoPLipase"/>
</dbReference>
<dbReference type="Pfam" id="PF00168">
    <property type="entry name" value="C2"/>
    <property type="match status" value="1"/>
</dbReference>
<evidence type="ECO:0000256" key="7">
    <source>
        <dbReference type="PROSITE-ProRule" id="PRU00555"/>
    </source>
</evidence>
<accession>A0A6J1TQ78</accession>
<dbReference type="PANTHER" id="PTHR10728:SF32">
    <property type="entry name" value="CYTOSOLIC PHOSPHOLIPASE A2 BETA"/>
    <property type="match status" value="1"/>
</dbReference>
<comment type="catalytic activity">
    <reaction evidence="8">
        <text>a 1,2-diacyl-sn-glycero-3-phosphocholine + H2O = a 1-acyl-sn-glycero-3-phosphocholine + a fatty acid + H(+)</text>
        <dbReference type="Rhea" id="RHEA:15801"/>
        <dbReference type="ChEBI" id="CHEBI:15377"/>
        <dbReference type="ChEBI" id="CHEBI:15378"/>
        <dbReference type="ChEBI" id="CHEBI:28868"/>
        <dbReference type="ChEBI" id="CHEBI:57643"/>
        <dbReference type="ChEBI" id="CHEBI:58168"/>
        <dbReference type="EC" id="3.1.1.4"/>
    </reaction>
</comment>
<dbReference type="SUPFAM" id="SSF49562">
    <property type="entry name" value="C2 domain (Calcium/lipid-binding domain, CaLB)"/>
    <property type="match status" value="1"/>
</dbReference>
<dbReference type="InterPro" id="IPR000008">
    <property type="entry name" value="C2_dom"/>
</dbReference>
<evidence type="ECO:0000256" key="6">
    <source>
        <dbReference type="ARBA" id="ARBA00023098"/>
    </source>
</evidence>
<evidence type="ECO:0000313" key="11">
    <source>
        <dbReference type="Proteomes" id="UP000504612"/>
    </source>
</evidence>
<keyword evidence="11" id="KW-1185">Reference proteome</keyword>
<comment type="subcellular location">
    <subcellularLocation>
        <location evidence="2">Cytoplasm</location>
        <location evidence="2">Cytosol</location>
    </subcellularLocation>
    <subcellularLocation>
        <location evidence="1">Membrane</location>
        <topology evidence="1">Peripheral membrane protein</topology>
    </subcellularLocation>
</comment>
<dbReference type="GO" id="GO:0005509">
    <property type="term" value="F:calcium ion binding"/>
    <property type="evidence" value="ECO:0007669"/>
    <property type="project" value="TreeGrafter"/>
</dbReference>
<comment type="domain">
    <text evidence="8">The N-terminal C2 domain associates with lipid membranes upon calcium binding.</text>
</comment>
<dbReference type="GO" id="GO:0046475">
    <property type="term" value="P:glycerophospholipid catabolic process"/>
    <property type="evidence" value="ECO:0007669"/>
    <property type="project" value="TreeGrafter"/>
</dbReference>
<dbReference type="PROSITE" id="PS51210">
    <property type="entry name" value="PLA2C"/>
    <property type="match status" value="1"/>
</dbReference>
<dbReference type="InterPro" id="IPR040723">
    <property type="entry name" value="cPLA2_C2"/>
</dbReference>
<reference evidence="12" key="1">
    <citation type="submission" date="2025-08" db="UniProtKB">
        <authorList>
            <consortium name="RefSeq"/>
        </authorList>
    </citation>
    <scope>IDENTIFICATION</scope>
</reference>
<keyword evidence="8" id="KW-0106">Calcium</keyword>
<sequence length="828" mass="95465">MDGVVQNHMIDPSNWLRPSLLALFPLQNQLFPLSLLSVKILKASIITTYTRYSTSDCYVTLHLPTASREIFKTQTVRNSYYPVWNETFYFRIQTKIKNIIQLEVCKMDPDTNCDIQLIVLFDLSKLQSGSPVLEKFSLKPKTQEQPDHYDFLEVEFKLSDMPGPPEQLISNGVLVACGLSILDVKVSKEDNEKVLKAKKFLVFSVEQSYEGTQKTSKNLDSFRFHCIKSFGPVLKAKIQNILPNKDSESDYSLILPLKLLPVGHQVKLELSTGKGGTLELYLQVIDGSQNLDVRLGYELCPDEQDFLRKRKKVVADALYKLFNLGEELQEDEVPVIALLATGGGIRAMISLYAHLSAFQKLNLLDCITYITSASGSTWTLTHLNRHMDWSHQSFEDHIHNIKRQLLKNKNDVISNERLKKYHKELSKRIEAGHLSSFTALWALVQETFFYDGINRTKLSDQQQALDQGQNPFPIYTAINVKEENIKTFDFREWVEFNPYEVGLLKYGAQIRSEDFDSEFFMGKMVKKNPESRICYMEGIWTNIFSPNLLDCLYWTTSTEEFWKRWVKDMSIKHENYSSSGYSATVYKPPSHPCGNLCEIFNDILTDRPLRGENYNFLQGFDFDKDYLHQKEFMTWSDTEFDTSSNKLTPNTKSLCLIDVGFFMNNSGISLLKPERNVDIIIFLDYEMSGILKQMEMTAEYCEIQGIPFPKFHVSEKDRKDMKECYVFSDEDNPKAPIVLCFPLICGTFKEYSAPGVKRTPSEMQDGNVNLKKDISPYQTLEVTYTEENLNKLINLCSYNILYSKDLIFQAIQSAMQKKRQDGSRNDKQ</sequence>
<evidence type="ECO:0000256" key="2">
    <source>
        <dbReference type="ARBA" id="ARBA00004514"/>
    </source>
</evidence>
<dbReference type="Gene3D" id="2.60.40.150">
    <property type="entry name" value="C2 domain"/>
    <property type="match status" value="1"/>
</dbReference>
<evidence type="ECO:0000313" key="12">
    <source>
        <dbReference type="RefSeq" id="XP_026520110.1"/>
    </source>
</evidence>
<keyword evidence="7 8" id="KW-0442">Lipid degradation</keyword>
<dbReference type="FunFam" id="3.40.1090.10:FF:000002">
    <property type="entry name" value="Phospholipase A2"/>
    <property type="match status" value="1"/>
</dbReference>
<dbReference type="PROSITE" id="PS50004">
    <property type="entry name" value="C2"/>
    <property type="match status" value="1"/>
</dbReference>
<dbReference type="GO" id="GO:0005829">
    <property type="term" value="C:cytosol"/>
    <property type="evidence" value="ECO:0007669"/>
    <property type="project" value="UniProtKB-SubCell"/>
</dbReference>
<evidence type="ECO:0000259" key="10">
    <source>
        <dbReference type="PROSITE" id="PS51210"/>
    </source>
</evidence>
<dbReference type="AlphaFoldDB" id="A0A6J1TQ78"/>
<dbReference type="RefSeq" id="XP_026520110.1">
    <property type="nucleotide sequence ID" value="XM_026664325.1"/>
</dbReference>
<dbReference type="Proteomes" id="UP000504612">
    <property type="component" value="Unplaced"/>
</dbReference>
<gene>
    <name evidence="12" type="primary">LOC113409993</name>
</gene>
<dbReference type="InterPro" id="IPR035892">
    <property type="entry name" value="C2_domain_sf"/>
</dbReference>
<dbReference type="GO" id="GO:0005544">
    <property type="term" value="F:calcium-dependent phospholipid binding"/>
    <property type="evidence" value="ECO:0007669"/>
    <property type="project" value="TreeGrafter"/>
</dbReference>
<dbReference type="GO" id="GO:0016020">
    <property type="term" value="C:membrane"/>
    <property type="evidence" value="ECO:0007669"/>
    <property type="project" value="UniProtKB-SubCell"/>
</dbReference>
<proteinExistence type="predicted"/>
<feature type="domain" description="PLA2c" evidence="10">
    <location>
        <begin position="285"/>
        <end position="828"/>
    </location>
</feature>
<dbReference type="Gene3D" id="3.40.1090.10">
    <property type="entry name" value="Cytosolic phospholipase A2 catalytic domain"/>
    <property type="match status" value="1"/>
</dbReference>
<keyword evidence="8" id="KW-0479">Metal-binding</keyword>
<dbReference type="GeneID" id="113409993"/>
<dbReference type="SUPFAM" id="SSF52151">
    <property type="entry name" value="FabD/lysophospholipase-like"/>
    <property type="match status" value="1"/>
</dbReference>
<dbReference type="PANTHER" id="PTHR10728">
    <property type="entry name" value="CYTOSOLIC PHOSPHOLIPASE A2"/>
    <property type="match status" value="1"/>
</dbReference>
<dbReference type="SMART" id="SM00022">
    <property type="entry name" value="PLAc"/>
    <property type="match status" value="1"/>
</dbReference>
<evidence type="ECO:0000256" key="1">
    <source>
        <dbReference type="ARBA" id="ARBA00004170"/>
    </source>
</evidence>
<dbReference type="EC" id="3.1.1.4" evidence="3 8"/>
<dbReference type="Pfam" id="PF18695">
    <property type="entry name" value="cPLA2_C2"/>
    <property type="match status" value="1"/>
</dbReference>
<organism evidence="11 12">
    <name type="scientific">Notechis scutatus</name>
    <name type="common">mainland tiger snake</name>
    <dbReference type="NCBI Taxonomy" id="8663"/>
    <lineage>
        <taxon>Eukaryota</taxon>
        <taxon>Metazoa</taxon>
        <taxon>Chordata</taxon>
        <taxon>Craniata</taxon>
        <taxon>Vertebrata</taxon>
        <taxon>Euteleostomi</taxon>
        <taxon>Lepidosauria</taxon>
        <taxon>Squamata</taxon>
        <taxon>Bifurcata</taxon>
        <taxon>Unidentata</taxon>
        <taxon>Episquamata</taxon>
        <taxon>Toxicofera</taxon>
        <taxon>Serpentes</taxon>
        <taxon>Colubroidea</taxon>
        <taxon>Elapidae</taxon>
        <taxon>Hydrophiinae</taxon>
        <taxon>Notechis</taxon>
    </lineage>
</organism>
<evidence type="ECO:0000259" key="9">
    <source>
        <dbReference type="PROSITE" id="PS50004"/>
    </source>
</evidence>
<dbReference type="SMART" id="SM00239">
    <property type="entry name" value="C2"/>
    <property type="match status" value="1"/>
</dbReference>
<evidence type="ECO:0000256" key="5">
    <source>
        <dbReference type="ARBA" id="ARBA00022801"/>
    </source>
</evidence>
<evidence type="ECO:0000256" key="3">
    <source>
        <dbReference type="ARBA" id="ARBA00013278"/>
    </source>
</evidence>
<protein>
    <recommendedName>
        <fullName evidence="3 8">Phospholipase A2</fullName>
        <ecNumber evidence="3 8">3.1.1.4</ecNumber>
    </recommendedName>
</protein>
<keyword evidence="4 8" id="KW-0963">Cytoplasm</keyword>
<dbReference type="Pfam" id="PF01735">
    <property type="entry name" value="PLA2_B"/>
    <property type="match status" value="1"/>
</dbReference>
<keyword evidence="6 7" id="KW-0443">Lipid metabolism</keyword>
<feature type="domain" description="C2" evidence="9">
    <location>
        <begin position="17"/>
        <end position="136"/>
    </location>
</feature>
<dbReference type="InterPro" id="IPR002642">
    <property type="entry name" value="LysoPLipase_cat_dom"/>
</dbReference>
<evidence type="ECO:0000256" key="4">
    <source>
        <dbReference type="ARBA" id="ARBA00022490"/>
    </source>
</evidence>
<name>A0A6J1TQ78_9SAUR</name>
<keyword evidence="5 7" id="KW-0378">Hydrolase</keyword>